<dbReference type="AlphaFoldDB" id="A0A345SXK1"/>
<dbReference type="Pfam" id="PF13560">
    <property type="entry name" value="HTH_31"/>
    <property type="match status" value="1"/>
</dbReference>
<dbReference type="GO" id="GO:0003677">
    <property type="term" value="F:DNA binding"/>
    <property type="evidence" value="ECO:0007669"/>
    <property type="project" value="InterPro"/>
</dbReference>
<dbReference type="KEGG" id="stri:C7M71_014475"/>
<evidence type="ECO:0000313" key="3">
    <source>
        <dbReference type="Proteomes" id="UP000249340"/>
    </source>
</evidence>
<dbReference type="OrthoDB" id="3504495at2"/>
<sequence>MSKETDIGTGARIAALRRTHHLSQRALADRAHVSASLLTKVESGAKPASPAFIAACARALGVDAPALTGQPYLGAMERDQLHDLAEPIEAALDLYDLPPDESVRPRPLPALRAAVREANRKAQAAQYRVVASGLPALLAELHAAAHLCTGSEQVEAWGLLAEGYRLGHSFGISQGMTGLSAQALARMDWAAQRAGDREPGLRAAREYLRITAYLRNGDYAACRRLNDKGVRHLGGSDAVTPGALVARGQLHLGASVIAARTGDRDAMQAHLDEAERLAKAIGEGSWETFWFGFGPTNVQVHRVMTQVEAGEYGKAVEAAEGLRFPTGWLPSRIGHHHIDMARAYQWMNRPAESLEELRKAQRVAPQQARYHPSVRETVSALVRAEPRRTDTLSSFAAWVGV</sequence>
<dbReference type="PROSITE" id="PS50943">
    <property type="entry name" value="HTH_CROC1"/>
    <property type="match status" value="1"/>
</dbReference>
<evidence type="ECO:0000313" key="2">
    <source>
        <dbReference type="EMBL" id="AXI78456.1"/>
    </source>
</evidence>
<dbReference type="EMBL" id="CP031264">
    <property type="protein sequence ID" value="AXI78456.1"/>
    <property type="molecule type" value="Genomic_DNA"/>
</dbReference>
<organism evidence="2 3">
    <name type="scientific">Peterkaempfera bronchialis</name>
    <dbReference type="NCBI Taxonomy" id="2126346"/>
    <lineage>
        <taxon>Bacteria</taxon>
        <taxon>Bacillati</taxon>
        <taxon>Actinomycetota</taxon>
        <taxon>Actinomycetes</taxon>
        <taxon>Kitasatosporales</taxon>
        <taxon>Streptomycetaceae</taxon>
        <taxon>Peterkaempfera</taxon>
    </lineage>
</organism>
<dbReference type="Gene3D" id="1.25.40.10">
    <property type="entry name" value="Tetratricopeptide repeat domain"/>
    <property type="match status" value="1"/>
</dbReference>
<keyword evidence="3" id="KW-1185">Reference proteome</keyword>
<dbReference type="InterPro" id="IPR001387">
    <property type="entry name" value="Cro/C1-type_HTH"/>
</dbReference>
<dbReference type="RefSeq" id="WP_111489824.1">
    <property type="nucleotide sequence ID" value="NZ_CP031264.1"/>
</dbReference>
<name>A0A345SXK1_9ACTN</name>
<dbReference type="InterPro" id="IPR011990">
    <property type="entry name" value="TPR-like_helical_dom_sf"/>
</dbReference>
<dbReference type="Proteomes" id="UP000249340">
    <property type="component" value="Chromosome"/>
</dbReference>
<dbReference type="CDD" id="cd00093">
    <property type="entry name" value="HTH_XRE"/>
    <property type="match status" value="1"/>
</dbReference>
<proteinExistence type="predicted"/>
<protein>
    <submittedName>
        <fullName evidence="2">XRE family transcriptional regulator</fullName>
    </submittedName>
</protein>
<accession>A0A345SXK1</accession>
<feature type="domain" description="HTH cro/C1-type" evidence="1">
    <location>
        <begin position="13"/>
        <end position="67"/>
    </location>
</feature>
<dbReference type="InterPro" id="IPR010982">
    <property type="entry name" value="Lambda_DNA-bd_dom_sf"/>
</dbReference>
<dbReference type="SUPFAM" id="SSF47413">
    <property type="entry name" value="lambda repressor-like DNA-binding domains"/>
    <property type="match status" value="1"/>
</dbReference>
<dbReference type="Gene3D" id="1.10.260.40">
    <property type="entry name" value="lambda repressor-like DNA-binding domains"/>
    <property type="match status" value="1"/>
</dbReference>
<dbReference type="SMART" id="SM00530">
    <property type="entry name" value="HTH_XRE"/>
    <property type="match status" value="1"/>
</dbReference>
<reference evidence="3" key="1">
    <citation type="submission" date="2018-07" db="EMBL/GenBank/DDBJ databases">
        <title>Streptacidiphilus bronchialis DSM 106435 chromosome.</title>
        <authorList>
            <person name="Batra D."/>
            <person name="Gulvik C.A."/>
        </authorList>
    </citation>
    <scope>NUCLEOTIDE SEQUENCE [LARGE SCALE GENOMIC DNA]</scope>
    <source>
        <strain evidence="3">DSM 106435</strain>
    </source>
</reference>
<gene>
    <name evidence="2" type="ORF">C7M71_014475</name>
</gene>
<evidence type="ECO:0000259" key="1">
    <source>
        <dbReference type="PROSITE" id="PS50943"/>
    </source>
</evidence>